<dbReference type="STRING" id="511995.CFPG_700"/>
<protein>
    <submittedName>
        <fullName evidence="1">Uncharacterized protein</fullName>
    </submittedName>
</protein>
<dbReference type="KEGG" id="aps:CFPG_700"/>
<keyword evidence="2" id="KW-1185">Reference proteome</keyword>
<evidence type="ECO:0000313" key="2">
    <source>
        <dbReference type="Proteomes" id="UP000000723"/>
    </source>
</evidence>
<evidence type="ECO:0000313" key="1">
    <source>
        <dbReference type="EMBL" id="BAG83963.1"/>
    </source>
</evidence>
<dbReference type="EMBL" id="AP010656">
    <property type="protein sequence ID" value="BAG83963.1"/>
    <property type="molecule type" value="Genomic_DNA"/>
</dbReference>
<reference evidence="2" key="1">
    <citation type="journal article" date="2008" name="Science">
        <title>Genome of an endosymbiont coupling N2 fixation to cellulolysis within RT protist cells in termite gut.</title>
        <authorList>
            <person name="Hongoh Y."/>
            <person name="Sharma V.K."/>
            <person name="Prakash T."/>
            <person name="Noda S."/>
            <person name="Toh H."/>
            <person name="Taylor T.D."/>
            <person name="Kudo T."/>
            <person name="Sakaki Y."/>
            <person name="Toyoda A."/>
            <person name="Hattori M."/>
            <person name="Ohkuma M."/>
        </authorList>
    </citation>
    <scope>NUCLEOTIDE SEQUENCE [LARGE SCALE GENOMIC DNA]</scope>
</reference>
<dbReference type="HOGENOM" id="CLU_2271623_0_0_10"/>
<sequence>MKGELCLLFMGSPMGCFYMSIHNDVPMVSREGRKIKEAFFSKKTSIRHPGVKLYCIALWRPIAFRNRVRYMNQKFGVTERTLSLSGWNYGWKLKNKARQLEG</sequence>
<dbReference type="Proteomes" id="UP000000723">
    <property type="component" value="Chromosome"/>
</dbReference>
<name>B6YRZ1_AZOPC</name>
<accession>B6YRZ1</accession>
<organism evidence="1 2">
    <name type="scientific">Azobacteroides pseudotrichonymphae genomovar. CFP2</name>
    <dbReference type="NCBI Taxonomy" id="511995"/>
    <lineage>
        <taxon>Bacteria</taxon>
        <taxon>Pseudomonadati</taxon>
        <taxon>Bacteroidota</taxon>
        <taxon>Bacteroidia</taxon>
        <taxon>Bacteroidales</taxon>
        <taxon>Candidatus Azobacteroides</taxon>
    </lineage>
</organism>
<dbReference type="AlphaFoldDB" id="B6YRZ1"/>
<proteinExistence type="predicted"/>
<gene>
    <name evidence="1" type="ordered locus">CFPG_700</name>
</gene>